<dbReference type="KEGG" id="sulg:FJR48_09420"/>
<evidence type="ECO:0000256" key="1">
    <source>
        <dbReference type="ARBA" id="ARBA00022617"/>
    </source>
</evidence>
<protein>
    <submittedName>
        <fullName evidence="7">C-type cytochrome</fullName>
    </submittedName>
</protein>
<keyword evidence="5" id="KW-0472">Membrane</keyword>
<dbReference type="InterPro" id="IPR009056">
    <property type="entry name" value="Cyt_c-like_dom"/>
</dbReference>
<dbReference type="PROSITE" id="PS51007">
    <property type="entry name" value="CYTC"/>
    <property type="match status" value="1"/>
</dbReference>
<evidence type="ECO:0000256" key="5">
    <source>
        <dbReference type="SAM" id="Phobius"/>
    </source>
</evidence>
<evidence type="ECO:0000313" key="7">
    <source>
        <dbReference type="EMBL" id="QFR49935.1"/>
    </source>
</evidence>
<dbReference type="EMBL" id="CP043617">
    <property type="protein sequence ID" value="QFR49935.1"/>
    <property type="molecule type" value="Genomic_DNA"/>
</dbReference>
<evidence type="ECO:0000259" key="6">
    <source>
        <dbReference type="PROSITE" id="PS51007"/>
    </source>
</evidence>
<evidence type="ECO:0000256" key="3">
    <source>
        <dbReference type="ARBA" id="ARBA00023004"/>
    </source>
</evidence>
<dbReference type="OrthoDB" id="9811281at2"/>
<sequence>MGVTYKNNRCSYIFIIKYRRKIMKYFFVGGFGLLVIILFSKVIVALELVNLDTFSTNAELKLSAVNATNEKKLKIIGKQTYEVFCSSCHGMNGEGNNGKAHNHTKRIAEKTVLDIIQNGSNNFKSIYPSGMPAGLVNDTDAKELAKYVANSLKGKKPKSWMVCATCHDESGEGISYVAPNIKEYSDELVATVLKNGKKGVIGTMPDFFWEKLSEMQIKALATYIRSIQK</sequence>
<keyword evidence="5" id="KW-1133">Transmembrane helix</keyword>
<dbReference type="Pfam" id="PF13442">
    <property type="entry name" value="Cytochrome_CBB3"/>
    <property type="match status" value="2"/>
</dbReference>
<dbReference type="GO" id="GO:0009055">
    <property type="term" value="F:electron transfer activity"/>
    <property type="evidence" value="ECO:0007669"/>
    <property type="project" value="InterPro"/>
</dbReference>
<evidence type="ECO:0000256" key="4">
    <source>
        <dbReference type="PROSITE-ProRule" id="PRU00433"/>
    </source>
</evidence>
<evidence type="ECO:0000313" key="8">
    <source>
        <dbReference type="Proteomes" id="UP000326944"/>
    </source>
</evidence>
<dbReference type="InterPro" id="IPR050597">
    <property type="entry name" value="Cytochrome_c_Oxidase_Subunit"/>
</dbReference>
<keyword evidence="5" id="KW-0812">Transmembrane</keyword>
<dbReference type="InterPro" id="IPR036909">
    <property type="entry name" value="Cyt_c-like_dom_sf"/>
</dbReference>
<dbReference type="GO" id="GO:0046872">
    <property type="term" value="F:metal ion binding"/>
    <property type="evidence" value="ECO:0007669"/>
    <property type="project" value="UniProtKB-KW"/>
</dbReference>
<proteinExistence type="predicted"/>
<organism evidence="7 8">
    <name type="scientific">Sulfurimonas lithotrophica</name>
    <dbReference type="NCBI Taxonomy" id="2590022"/>
    <lineage>
        <taxon>Bacteria</taxon>
        <taxon>Pseudomonadati</taxon>
        <taxon>Campylobacterota</taxon>
        <taxon>Epsilonproteobacteria</taxon>
        <taxon>Campylobacterales</taxon>
        <taxon>Sulfurimonadaceae</taxon>
        <taxon>Sulfurimonas</taxon>
    </lineage>
</organism>
<dbReference type="AlphaFoldDB" id="A0A5P8P2N4"/>
<dbReference type="PANTHER" id="PTHR33751">
    <property type="entry name" value="CBB3-TYPE CYTOCHROME C OXIDASE SUBUNIT FIXP"/>
    <property type="match status" value="1"/>
</dbReference>
<name>A0A5P8P2N4_9BACT</name>
<gene>
    <name evidence="7" type="ORF">FJR48_09420</name>
</gene>
<dbReference type="Proteomes" id="UP000326944">
    <property type="component" value="Chromosome"/>
</dbReference>
<dbReference type="SUPFAM" id="SSF46626">
    <property type="entry name" value="Cytochrome c"/>
    <property type="match status" value="2"/>
</dbReference>
<reference evidence="7 8" key="1">
    <citation type="submission" date="2019-09" db="EMBL/GenBank/DDBJ databases">
        <title>Sulfurimonas gotlandica sp. nov., a chemoautotrophic and psychrotolerant epsilonproteobacterium isolated from a pelagic redoxcline, and an emended description of the genus Sulfurimonas.</title>
        <authorList>
            <person name="Wang S."/>
            <person name="Jiang L."/>
            <person name="Shao S."/>
        </authorList>
    </citation>
    <scope>NUCLEOTIDE SEQUENCE [LARGE SCALE GENOMIC DNA]</scope>
    <source>
        <strain evidence="7 8">GYSZ_1</strain>
    </source>
</reference>
<accession>A0A5P8P2N4</accession>
<dbReference type="GO" id="GO:0020037">
    <property type="term" value="F:heme binding"/>
    <property type="evidence" value="ECO:0007669"/>
    <property type="project" value="InterPro"/>
</dbReference>
<keyword evidence="2 4" id="KW-0479">Metal-binding</keyword>
<dbReference type="Gene3D" id="1.10.760.10">
    <property type="entry name" value="Cytochrome c-like domain"/>
    <property type="match status" value="2"/>
</dbReference>
<keyword evidence="3 4" id="KW-0408">Iron</keyword>
<evidence type="ECO:0000256" key="2">
    <source>
        <dbReference type="ARBA" id="ARBA00022723"/>
    </source>
</evidence>
<dbReference type="PANTHER" id="PTHR33751:SF1">
    <property type="entry name" value="CBB3-TYPE CYTOCHROME C OXIDASE SUBUNIT FIXP"/>
    <property type="match status" value="1"/>
</dbReference>
<feature type="transmembrane region" description="Helical" evidence="5">
    <location>
        <begin position="25"/>
        <end position="46"/>
    </location>
</feature>
<keyword evidence="8" id="KW-1185">Reference proteome</keyword>
<keyword evidence="1 4" id="KW-0349">Heme</keyword>
<feature type="domain" description="Cytochrome c" evidence="6">
    <location>
        <begin position="72"/>
        <end position="228"/>
    </location>
</feature>